<sequence length="485" mass="53888">MPISSSSASPSAGEVFRSKATPDGKSRAGFFSKELKDARKEWAKLTFLTFGMITVFMFLFLSIYFGSYYRQIPRASHFSIEILDLDSAASPTGVPHPAILGPATREAVQNSLTSEPHLGWYEADSATVRQFQLIPGGQGLDPLQYAQEKVLNQDVWAVLIVNANATSGVWAGLTEGTTWEPMGAMTFVFEEARNFYASGQYVSRLSTQLMTTAGNSAATTLASQILALGNASAVLTTGAQARAVASPFAYNQHNLRPFDQLAGIASTTVGTVYLIIFTFLISVTWNNQGLPLIQDSLTLTSEVLVKLIVPFLAYFWLSLHYSLVSLAFLINFTREFGKGGFMVYWMANWITMSALGFVMETMFLWLGPFFPFFLIFWVILNVTTAFLDIGDMATFYRYGYWTPIWNLVDAAKCVIFATKNHLVQNFAVNLGWLVIWMILLSITVVVQRRKKEKQVMQEKWEEIKRVDAEQTGGAASSGNEKGKRS</sequence>
<name>A0A1B9GYE3_9TREE</name>
<dbReference type="Proteomes" id="UP000092666">
    <property type="component" value="Unassembled WGS sequence"/>
</dbReference>
<dbReference type="InterPro" id="IPR053001">
    <property type="entry name" value="MNNG_permease-like"/>
</dbReference>
<dbReference type="OrthoDB" id="2140105at2759"/>
<dbReference type="PANTHER" id="PTHR34814">
    <property type="entry name" value="NITROSOGUANIDINE RESISTANCE PROTEIN SNG1"/>
    <property type="match status" value="1"/>
</dbReference>
<evidence type="ECO:0000259" key="3">
    <source>
        <dbReference type="Pfam" id="PF12051"/>
    </source>
</evidence>
<feature type="domain" description="DUF3533" evidence="3">
    <location>
        <begin position="52"/>
        <end position="437"/>
    </location>
</feature>
<gene>
    <name evidence="4" type="ORF">I316_02529</name>
</gene>
<feature type="transmembrane region" description="Helical" evidence="2">
    <location>
        <begin position="45"/>
        <end position="65"/>
    </location>
</feature>
<reference evidence="5" key="2">
    <citation type="submission" date="2013-12" db="EMBL/GenBank/DDBJ databases">
        <title>Evolution of pathogenesis and genome organization in the Tremellales.</title>
        <authorList>
            <person name="Cuomo C."/>
            <person name="Litvintseva A."/>
            <person name="Heitman J."/>
            <person name="Chen Y."/>
            <person name="Sun S."/>
            <person name="Springer D."/>
            <person name="Dromer F."/>
            <person name="Young S."/>
            <person name="Zeng Q."/>
            <person name="Chapman S."/>
            <person name="Gujja S."/>
            <person name="Saif S."/>
            <person name="Birren B."/>
        </authorList>
    </citation>
    <scope>NUCLEOTIDE SEQUENCE [LARGE SCALE GENOMIC DNA]</scope>
    <source>
        <strain evidence="5">BCC8398</strain>
    </source>
</reference>
<evidence type="ECO:0000313" key="4">
    <source>
        <dbReference type="EMBL" id="OCF36033.1"/>
    </source>
</evidence>
<dbReference type="STRING" id="1296120.A0A1B9GYE3"/>
<feature type="transmembrane region" description="Helical" evidence="2">
    <location>
        <begin position="365"/>
        <end position="386"/>
    </location>
</feature>
<dbReference type="InterPro" id="IPR022703">
    <property type="entry name" value="DUF3533"/>
</dbReference>
<protein>
    <recommendedName>
        <fullName evidence="3">DUF3533 domain-containing protein</fullName>
    </recommendedName>
</protein>
<keyword evidence="2" id="KW-0472">Membrane</keyword>
<proteinExistence type="predicted"/>
<organism evidence="4 5">
    <name type="scientific">Kwoniella heveanensis BCC8398</name>
    <dbReference type="NCBI Taxonomy" id="1296120"/>
    <lineage>
        <taxon>Eukaryota</taxon>
        <taxon>Fungi</taxon>
        <taxon>Dikarya</taxon>
        <taxon>Basidiomycota</taxon>
        <taxon>Agaricomycotina</taxon>
        <taxon>Tremellomycetes</taxon>
        <taxon>Tremellales</taxon>
        <taxon>Cryptococcaceae</taxon>
        <taxon>Kwoniella</taxon>
    </lineage>
</organism>
<keyword evidence="5" id="KW-1185">Reference proteome</keyword>
<feature type="transmembrane region" description="Helical" evidence="2">
    <location>
        <begin position="303"/>
        <end position="329"/>
    </location>
</feature>
<accession>A0A1B9GYE3</accession>
<dbReference type="GO" id="GO:0016020">
    <property type="term" value="C:membrane"/>
    <property type="evidence" value="ECO:0007669"/>
    <property type="project" value="TreeGrafter"/>
</dbReference>
<reference evidence="4 5" key="1">
    <citation type="submission" date="2013-07" db="EMBL/GenBank/DDBJ databases">
        <title>The Genome Sequence of Cryptococcus heveanensis BCC8398.</title>
        <authorList>
            <consortium name="The Broad Institute Genome Sequencing Platform"/>
            <person name="Cuomo C."/>
            <person name="Litvintseva A."/>
            <person name="Chen Y."/>
            <person name="Heitman J."/>
            <person name="Sun S."/>
            <person name="Springer D."/>
            <person name="Dromer F."/>
            <person name="Young S.K."/>
            <person name="Zeng Q."/>
            <person name="Gargeya S."/>
            <person name="Fitzgerald M."/>
            <person name="Abouelleil A."/>
            <person name="Alvarado L."/>
            <person name="Berlin A.M."/>
            <person name="Chapman S.B."/>
            <person name="Dewar J."/>
            <person name="Goldberg J."/>
            <person name="Griggs A."/>
            <person name="Gujja S."/>
            <person name="Hansen M."/>
            <person name="Howarth C."/>
            <person name="Imamovic A."/>
            <person name="Larimer J."/>
            <person name="McCowan C."/>
            <person name="Murphy C."/>
            <person name="Pearson M."/>
            <person name="Priest M."/>
            <person name="Roberts A."/>
            <person name="Saif S."/>
            <person name="Shea T."/>
            <person name="Sykes S."/>
            <person name="Wortman J."/>
            <person name="Nusbaum C."/>
            <person name="Birren B."/>
        </authorList>
    </citation>
    <scope>NUCLEOTIDE SEQUENCE [LARGE SCALE GENOMIC DNA]</scope>
    <source>
        <strain evidence="4 5">BCC8398</strain>
    </source>
</reference>
<evidence type="ECO:0000256" key="2">
    <source>
        <dbReference type="SAM" id="Phobius"/>
    </source>
</evidence>
<feature type="transmembrane region" description="Helical" evidence="2">
    <location>
        <begin position="261"/>
        <end position="283"/>
    </location>
</feature>
<dbReference type="PANTHER" id="PTHR34814:SF1">
    <property type="entry name" value="NITROSOGUANIDINE RESISTANCE PROTEIN SNG1"/>
    <property type="match status" value="1"/>
</dbReference>
<keyword evidence="2" id="KW-0812">Transmembrane</keyword>
<feature type="compositionally biased region" description="Low complexity" evidence="1">
    <location>
        <begin position="1"/>
        <end position="12"/>
    </location>
</feature>
<keyword evidence="2" id="KW-1133">Transmembrane helix</keyword>
<dbReference type="Pfam" id="PF12051">
    <property type="entry name" value="DUF3533"/>
    <property type="match status" value="1"/>
</dbReference>
<feature type="region of interest" description="Disordered" evidence="1">
    <location>
        <begin position="1"/>
        <end position="21"/>
    </location>
</feature>
<dbReference type="AlphaFoldDB" id="A0A1B9GYE3"/>
<feature type="transmembrane region" description="Helical" evidence="2">
    <location>
        <begin position="341"/>
        <end position="359"/>
    </location>
</feature>
<feature type="transmembrane region" description="Helical" evidence="2">
    <location>
        <begin position="430"/>
        <end position="446"/>
    </location>
</feature>
<evidence type="ECO:0000313" key="5">
    <source>
        <dbReference type="Proteomes" id="UP000092666"/>
    </source>
</evidence>
<evidence type="ECO:0000256" key="1">
    <source>
        <dbReference type="SAM" id="MobiDB-lite"/>
    </source>
</evidence>
<dbReference type="EMBL" id="KI669497">
    <property type="protein sequence ID" value="OCF36033.1"/>
    <property type="molecule type" value="Genomic_DNA"/>
</dbReference>